<keyword evidence="1" id="KW-0812">Transmembrane</keyword>
<comment type="caution">
    <text evidence="2">The sequence shown here is derived from an EMBL/GenBank/DDBJ whole genome shotgun (WGS) entry which is preliminary data.</text>
</comment>
<dbReference type="SUPFAM" id="SSF56059">
    <property type="entry name" value="Glutathione synthetase ATP-binding domain-like"/>
    <property type="match status" value="1"/>
</dbReference>
<evidence type="ECO:0000256" key="1">
    <source>
        <dbReference type="SAM" id="Phobius"/>
    </source>
</evidence>
<keyword evidence="1" id="KW-1133">Transmembrane helix</keyword>
<dbReference type="AlphaFoldDB" id="A0A937G499"/>
<dbReference type="Proteomes" id="UP000614216">
    <property type="component" value="Unassembled WGS sequence"/>
</dbReference>
<name>A0A937G499_9BACT</name>
<evidence type="ECO:0008006" key="4">
    <source>
        <dbReference type="Google" id="ProtNLM"/>
    </source>
</evidence>
<reference evidence="2" key="1">
    <citation type="submission" date="2021-01" db="EMBL/GenBank/DDBJ databases">
        <title>Fulvivirga kasyanovii gen. nov., sp nov., a novel member of the phylum Bacteroidetes isolated from seawater in a mussel farm.</title>
        <authorList>
            <person name="Zhao L.-H."/>
            <person name="Wang Z.-J."/>
        </authorList>
    </citation>
    <scope>NUCLEOTIDE SEQUENCE</scope>
    <source>
        <strain evidence="2">29W222</strain>
    </source>
</reference>
<evidence type="ECO:0000313" key="2">
    <source>
        <dbReference type="EMBL" id="MBL6449715.1"/>
    </source>
</evidence>
<accession>A0A937G499</accession>
<keyword evidence="1" id="KW-0472">Membrane</keyword>
<evidence type="ECO:0000313" key="3">
    <source>
        <dbReference type="Proteomes" id="UP000614216"/>
    </source>
</evidence>
<protein>
    <recommendedName>
        <fullName evidence="4">ATP-grasp domain-containing protein</fullName>
    </recommendedName>
</protein>
<sequence>MSWFNRLWRSNFLIRVRSWEYWPFEIVYLPIFGYWAWLSIKARSMLFFTASNPGIENGGLLGESKYKILTKIPSALVPKTFYFRPKASIYKIVEKMKDNGLSFPIICKPDIGERGWRVEKITDTNSLKTYSNSSPTGFIVQEYIDLPVEAGVFYYKHPQERHGKVSSVVLKEMLQVTGNGRDALKALILNNDRAKLQWDSLKIKFKDELNTILNPGEVKELISIGNHCKGTKFLNGNHIICDELENAYDSISNQIDGFFYGRFDLRAASLEDIKAGKVKIMELNGAGAEPSHIYHPGFSLREGYRVLFHHWKVLYQISTANHKLGVPYLSVKQGWSEYKRIKAIK</sequence>
<feature type="transmembrane region" description="Helical" evidence="1">
    <location>
        <begin position="21"/>
        <end position="38"/>
    </location>
</feature>
<proteinExistence type="predicted"/>
<dbReference type="RefSeq" id="WP_202859261.1">
    <property type="nucleotide sequence ID" value="NZ_JAEUGD010000067.1"/>
</dbReference>
<keyword evidence="3" id="KW-1185">Reference proteome</keyword>
<dbReference type="EMBL" id="JAEUGD010000067">
    <property type="protein sequence ID" value="MBL6449715.1"/>
    <property type="molecule type" value="Genomic_DNA"/>
</dbReference>
<gene>
    <name evidence="2" type="ORF">JMN32_25620</name>
</gene>
<organism evidence="2 3">
    <name type="scientific">Fulvivirga marina</name>
    <dbReference type="NCBI Taxonomy" id="2494733"/>
    <lineage>
        <taxon>Bacteria</taxon>
        <taxon>Pseudomonadati</taxon>
        <taxon>Bacteroidota</taxon>
        <taxon>Cytophagia</taxon>
        <taxon>Cytophagales</taxon>
        <taxon>Fulvivirgaceae</taxon>
        <taxon>Fulvivirga</taxon>
    </lineage>
</organism>